<dbReference type="PRINTS" id="PR00834">
    <property type="entry name" value="PROTEASES2C"/>
</dbReference>
<organism evidence="5 6">
    <name type="scientific">Coleofasciculus chthonoplastes PCC 7420</name>
    <dbReference type="NCBI Taxonomy" id="118168"/>
    <lineage>
        <taxon>Bacteria</taxon>
        <taxon>Bacillati</taxon>
        <taxon>Cyanobacteriota</taxon>
        <taxon>Cyanophyceae</taxon>
        <taxon>Coleofasciculales</taxon>
        <taxon>Coleofasciculaceae</taxon>
        <taxon>Coleofasciculus</taxon>
    </lineage>
</organism>
<dbReference type="Gene3D" id="2.60.120.380">
    <property type="match status" value="1"/>
</dbReference>
<dbReference type="RefSeq" id="WP_006101031.1">
    <property type="nucleotide sequence ID" value="NZ_DS989849.1"/>
</dbReference>
<keyword evidence="6" id="KW-1185">Reference proteome</keyword>
<evidence type="ECO:0000259" key="4">
    <source>
        <dbReference type="Pfam" id="PF04151"/>
    </source>
</evidence>
<dbReference type="InterPro" id="IPR007280">
    <property type="entry name" value="Peptidase_C_arc/bac"/>
</dbReference>
<feature type="compositionally biased region" description="Pro residues" evidence="3">
    <location>
        <begin position="247"/>
        <end position="257"/>
    </location>
</feature>
<protein>
    <submittedName>
        <fullName evidence="5">Bacterial pre-peptidase C-terminal domain family</fullName>
    </submittedName>
</protein>
<evidence type="ECO:0000256" key="1">
    <source>
        <dbReference type="ARBA" id="ARBA00022670"/>
    </source>
</evidence>
<dbReference type="GO" id="GO:0006508">
    <property type="term" value="P:proteolysis"/>
    <property type="evidence" value="ECO:0007669"/>
    <property type="project" value="UniProtKB-KW"/>
</dbReference>
<dbReference type="STRING" id="118168.MC7420_1238"/>
<dbReference type="InterPro" id="IPR009003">
    <property type="entry name" value="Peptidase_S1_PA"/>
</dbReference>
<evidence type="ECO:0000313" key="6">
    <source>
        <dbReference type="Proteomes" id="UP000003835"/>
    </source>
</evidence>
<dbReference type="InterPro" id="IPR001940">
    <property type="entry name" value="Peptidase_S1C"/>
</dbReference>
<name>B4VRP8_9CYAN</name>
<dbReference type="GO" id="GO:0004252">
    <property type="term" value="F:serine-type endopeptidase activity"/>
    <property type="evidence" value="ECO:0007669"/>
    <property type="project" value="InterPro"/>
</dbReference>
<dbReference type="Gene3D" id="2.40.10.120">
    <property type="match status" value="1"/>
</dbReference>
<dbReference type="HOGENOM" id="CLU_042005_0_0_3"/>
<dbReference type="PANTHER" id="PTHR43343">
    <property type="entry name" value="PEPTIDASE S12"/>
    <property type="match status" value="1"/>
</dbReference>
<keyword evidence="1" id="KW-0645">Protease</keyword>
<evidence type="ECO:0000256" key="2">
    <source>
        <dbReference type="ARBA" id="ARBA00022801"/>
    </source>
</evidence>
<dbReference type="InterPro" id="IPR051201">
    <property type="entry name" value="Chloro_Bact_Ser_Proteases"/>
</dbReference>
<dbReference type="AlphaFoldDB" id="B4VRP8"/>
<evidence type="ECO:0000256" key="3">
    <source>
        <dbReference type="SAM" id="MobiDB-lite"/>
    </source>
</evidence>
<reference evidence="5 6" key="1">
    <citation type="submission" date="2008-07" db="EMBL/GenBank/DDBJ databases">
        <authorList>
            <person name="Tandeau de Marsac N."/>
            <person name="Ferriera S."/>
            <person name="Johnson J."/>
            <person name="Kravitz S."/>
            <person name="Beeson K."/>
            <person name="Sutton G."/>
            <person name="Rogers Y.-H."/>
            <person name="Friedman R."/>
            <person name="Frazier M."/>
            <person name="Venter J.C."/>
        </authorList>
    </citation>
    <scope>NUCLEOTIDE SEQUENCE [LARGE SCALE GENOMIC DNA]</scope>
    <source>
        <strain evidence="5 6">PCC 7420</strain>
    </source>
</reference>
<sequence length="376" mass="39113">MSTKRLPIAISGILATVTAIGATTLHAIAPIDWLHLRLGSTVAVAQDIDEQINIQVYQQASPAVVSIDTVEGTGSGSIISADGLVLTNAHVVAGSPTVTVTLADGRRLSADVVAFGDNGLDLAVLKIRTPSNLPTISLAPRPVQVGQRAFAIGNPFGRFQGTFTVGIVSRIDQQRGLIQTDATINPGNSGGPLLNSQGELIGVNTAILGSPSGGNLGIGFAISIDRIRPFLAAVRNGRAPQTVQQPSPSPTHHPPQPLALNGTVIPGRLGQGSHVLADDNSFFDIYAFEGRAGQRVQIDMTSGEIDSYLILLDPNGNDLAQDDDSGGGTNARLSVTLPRDGIYLLMANAYEAGQTGSYNLRAVAIGGNSVTHDSRW</sequence>
<dbReference type="PANTHER" id="PTHR43343:SF3">
    <property type="entry name" value="PROTEASE DO-LIKE 8, CHLOROPLASTIC"/>
    <property type="match status" value="1"/>
</dbReference>
<evidence type="ECO:0000313" key="5">
    <source>
        <dbReference type="EMBL" id="EDX75320.1"/>
    </source>
</evidence>
<feature type="region of interest" description="Disordered" evidence="3">
    <location>
        <begin position="238"/>
        <end position="257"/>
    </location>
</feature>
<dbReference type="Proteomes" id="UP000003835">
    <property type="component" value="Unassembled WGS sequence"/>
</dbReference>
<dbReference type="OrthoDB" id="495674at2"/>
<dbReference type="Pfam" id="PF04151">
    <property type="entry name" value="PPC"/>
    <property type="match status" value="1"/>
</dbReference>
<feature type="domain" description="Peptidase C-terminal archaeal/bacterial" evidence="4">
    <location>
        <begin position="284"/>
        <end position="346"/>
    </location>
</feature>
<keyword evidence="2" id="KW-0378">Hydrolase</keyword>
<dbReference type="Pfam" id="PF13365">
    <property type="entry name" value="Trypsin_2"/>
    <property type="match status" value="1"/>
</dbReference>
<proteinExistence type="predicted"/>
<gene>
    <name evidence="5" type="ORF">MC7420_1238</name>
</gene>
<accession>B4VRP8</accession>
<dbReference type="SUPFAM" id="SSF50494">
    <property type="entry name" value="Trypsin-like serine proteases"/>
    <property type="match status" value="1"/>
</dbReference>
<dbReference type="eggNOG" id="COG0265">
    <property type="taxonomic scope" value="Bacteria"/>
</dbReference>
<dbReference type="EMBL" id="DS989849">
    <property type="protein sequence ID" value="EDX75320.1"/>
    <property type="molecule type" value="Genomic_DNA"/>
</dbReference>